<sequence>MSSRKNIRVSVAVAAMLCFGVSAYGTVWHVHPDSAISSIQAGIDFSSEGDTILVYPETYYENINLGRKNIVLASLFLTTADTSYIKSTVIDGNSSGNVVVLGYQQDSTTVISGFTIQNGYGMSGCGIDCLARNPTISHCIIRDNSGVRDGSGIRCGGGSPIITHCTIIRNGLGATMYAAGIWCHSLSDPIISDCTIKENGNAQCLGGGIECLYSNPSLTNLVVTGNAAYEGGGILCYLSNPTLTNVTISDNIGYHSGGGIQCWESSNPVLVNTILWNNKPQEIHVHSGSAIATYSDIQGGWPGQGNIDVDPLFADPDHGIYEVFSGSPCIDAGDPGILDPDGTRSDIGVFYPEHPDSLIRIVAPDAATDEGEELICNVSAVDLGGGSIDSIRVIAGLPEGAAFEDLGGGEALLVRYPWFCSAPDSYTVIFKVWDNEGDWNVRGATIKAEDVNRPPVIVCPEPIEVDECALCTLVVLCSDPDSCDADLVIQGYSDVPEEYVTADWTGGDWANPNVDTLVLQFGYDFTCCHDSTVRIRFISTDNHGSEQWMAPSLERRCWTEITVHDVPRPPTVAEQPEPYHVEKGDTDFFTIGYTDPDLCDTVPTHMTFSYEDSDIAGLDYEAGIDASTGVFWFYAGLHFVPPRAHDMSFTITFTVTDHTDLSDSEEYVFIIDEPEFTLEVKKVFAWPGQQHVRVPVFLSNPWDEVGGWNILMEYD</sequence>
<feature type="domain" description="Right handed beta helix" evidence="1">
    <location>
        <begin position="80"/>
        <end position="240"/>
    </location>
</feature>
<dbReference type="AlphaFoldDB" id="A0A0S7WJK2"/>
<reference evidence="2 3" key="1">
    <citation type="journal article" date="2015" name="Microbiome">
        <title>Genomic resolution of linkages in carbon, nitrogen, and sulfur cycling among widespread estuary sediment bacteria.</title>
        <authorList>
            <person name="Baker B.J."/>
            <person name="Lazar C.S."/>
            <person name="Teske A.P."/>
            <person name="Dick G.J."/>
        </authorList>
    </citation>
    <scope>NUCLEOTIDE SEQUENCE [LARGE SCALE GENOMIC DNA]</scope>
    <source>
        <strain evidence="2">DG_26</strain>
    </source>
</reference>
<organism evidence="2 3">
    <name type="scientific">candidate division TA06 bacterium DG_26</name>
    <dbReference type="NCBI Taxonomy" id="1703771"/>
    <lineage>
        <taxon>Bacteria</taxon>
        <taxon>Bacteria division TA06</taxon>
    </lineage>
</organism>
<evidence type="ECO:0000313" key="2">
    <source>
        <dbReference type="EMBL" id="KPJ50336.1"/>
    </source>
</evidence>
<protein>
    <recommendedName>
        <fullName evidence="1">Right handed beta helix domain-containing protein</fullName>
    </recommendedName>
</protein>
<accession>A0A0S7WJK2</accession>
<name>A0A0S7WJK2_UNCT6</name>
<dbReference type="InterPro" id="IPR011050">
    <property type="entry name" value="Pectin_lyase_fold/virulence"/>
</dbReference>
<dbReference type="SMART" id="SM00710">
    <property type="entry name" value="PbH1"/>
    <property type="match status" value="4"/>
</dbReference>
<dbReference type="Pfam" id="PF13229">
    <property type="entry name" value="Beta_helix"/>
    <property type="match status" value="1"/>
</dbReference>
<feature type="non-terminal residue" evidence="2">
    <location>
        <position position="715"/>
    </location>
</feature>
<proteinExistence type="predicted"/>
<comment type="caution">
    <text evidence="2">The sequence shown here is derived from an EMBL/GenBank/DDBJ whole genome shotgun (WGS) entry which is preliminary data.</text>
</comment>
<gene>
    <name evidence="2" type="ORF">AMJ40_03140</name>
</gene>
<dbReference type="InterPro" id="IPR012334">
    <property type="entry name" value="Pectin_lyas_fold"/>
</dbReference>
<dbReference type="Proteomes" id="UP000051124">
    <property type="component" value="Unassembled WGS sequence"/>
</dbReference>
<dbReference type="InterPro" id="IPR039448">
    <property type="entry name" value="Beta_helix"/>
</dbReference>
<dbReference type="InterPro" id="IPR006626">
    <property type="entry name" value="PbH1"/>
</dbReference>
<dbReference type="Gene3D" id="2.160.20.10">
    <property type="entry name" value="Single-stranded right-handed beta-helix, Pectin lyase-like"/>
    <property type="match status" value="1"/>
</dbReference>
<evidence type="ECO:0000259" key="1">
    <source>
        <dbReference type="Pfam" id="PF13229"/>
    </source>
</evidence>
<dbReference type="EMBL" id="LIZT01000024">
    <property type="protein sequence ID" value="KPJ50336.1"/>
    <property type="molecule type" value="Genomic_DNA"/>
</dbReference>
<evidence type="ECO:0000313" key="3">
    <source>
        <dbReference type="Proteomes" id="UP000051124"/>
    </source>
</evidence>
<dbReference type="SUPFAM" id="SSF51126">
    <property type="entry name" value="Pectin lyase-like"/>
    <property type="match status" value="1"/>
</dbReference>